<reference evidence="9 10" key="1">
    <citation type="submission" date="2024-06" db="EMBL/GenBank/DDBJ databases">
        <authorList>
            <person name="Kim D.-U."/>
        </authorList>
    </citation>
    <scope>NUCLEOTIDE SEQUENCE [LARGE SCALE GENOMIC DNA]</scope>
    <source>
        <strain evidence="9 10">KACC15460</strain>
    </source>
</reference>
<evidence type="ECO:0000256" key="2">
    <source>
        <dbReference type="ARBA" id="ARBA00022723"/>
    </source>
</evidence>
<dbReference type="Gene3D" id="1.10.1060.10">
    <property type="entry name" value="Alpha-helical ferredoxin"/>
    <property type="match status" value="1"/>
</dbReference>
<keyword evidence="7" id="KW-0812">Transmembrane</keyword>
<feature type="transmembrane region" description="Helical" evidence="7">
    <location>
        <begin position="203"/>
        <end position="220"/>
    </location>
</feature>
<dbReference type="RefSeq" id="WP_354463067.1">
    <property type="nucleotide sequence ID" value="NZ_JBEWSZ010000002.1"/>
</dbReference>
<dbReference type="PANTHER" id="PTHR43255">
    <property type="entry name" value="IRON-SULFUR-BINDING OXIDOREDUCTASE FADF-RELATED-RELATED"/>
    <property type="match status" value="1"/>
</dbReference>
<dbReference type="PROSITE" id="PS51379">
    <property type="entry name" value="4FE4S_FER_2"/>
    <property type="match status" value="2"/>
</dbReference>
<dbReference type="PROSITE" id="PS00198">
    <property type="entry name" value="4FE4S_FER_1"/>
    <property type="match status" value="2"/>
</dbReference>
<keyword evidence="6" id="KW-0411">Iron-sulfur</keyword>
<dbReference type="InterPro" id="IPR014729">
    <property type="entry name" value="Rossmann-like_a/b/a_fold"/>
</dbReference>
<feature type="transmembrane region" description="Helical" evidence="7">
    <location>
        <begin position="119"/>
        <end position="141"/>
    </location>
</feature>
<evidence type="ECO:0000256" key="3">
    <source>
        <dbReference type="ARBA" id="ARBA00022982"/>
    </source>
</evidence>
<evidence type="ECO:0000256" key="6">
    <source>
        <dbReference type="ARBA" id="ARBA00023014"/>
    </source>
</evidence>
<dbReference type="InterPro" id="IPR004017">
    <property type="entry name" value="Cys_rich_dom"/>
</dbReference>
<dbReference type="InterPro" id="IPR014730">
    <property type="entry name" value="ETF_a/b_N"/>
</dbReference>
<keyword evidence="3" id="KW-0249">Electron transport</keyword>
<dbReference type="InterPro" id="IPR017896">
    <property type="entry name" value="4Fe4S_Fe-S-bd"/>
</dbReference>
<dbReference type="Pfam" id="PF13183">
    <property type="entry name" value="Fer4_8"/>
    <property type="match status" value="1"/>
</dbReference>
<dbReference type="InterPro" id="IPR036197">
    <property type="entry name" value="NarG-like_sf"/>
</dbReference>
<keyword evidence="1" id="KW-0004">4Fe-4S</keyword>
<keyword evidence="2" id="KW-0479">Metal-binding</keyword>
<keyword evidence="4" id="KW-0560">Oxidoreductase</keyword>
<proteinExistence type="predicted"/>
<evidence type="ECO:0000313" key="9">
    <source>
        <dbReference type="EMBL" id="MET2830978.1"/>
    </source>
</evidence>
<keyword evidence="10" id="KW-1185">Reference proteome</keyword>
<dbReference type="InterPro" id="IPR051460">
    <property type="entry name" value="HdrC_iron-sulfur_subunit"/>
</dbReference>
<dbReference type="InterPro" id="IPR033948">
    <property type="entry name" value="ETF_beta_N"/>
</dbReference>
<feature type="transmembrane region" description="Helical" evidence="7">
    <location>
        <begin position="232"/>
        <end position="252"/>
    </location>
</feature>
<evidence type="ECO:0000256" key="1">
    <source>
        <dbReference type="ARBA" id="ARBA00022485"/>
    </source>
</evidence>
<feature type="transmembrane region" description="Helical" evidence="7">
    <location>
        <begin position="176"/>
        <end position="197"/>
    </location>
</feature>
<feature type="transmembrane region" description="Helical" evidence="7">
    <location>
        <begin position="75"/>
        <end position="99"/>
    </location>
</feature>
<dbReference type="EMBL" id="JBEWSZ010000002">
    <property type="protein sequence ID" value="MET2830978.1"/>
    <property type="molecule type" value="Genomic_DNA"/>
</dbReference>
<organism evidence="9 10">
    <name type="scientific">Mesorhizobium shangrilense</name>
    <dbReference type="NCBI Taxonomy" id="460060"/>
    <lineage>
        <taxon>Bacteria</taxon>
        <taxon>Pseudomonadati</taxon>
        <taxon>Pseudomonadota</taxon>
        <taxon>Alphaproteobacteria</taxon>
        <taxon>Hyphomicrobiales</taxon>
        <taxon>Phyllobacteriaceae</taxon>
        <taxon>Mesorhizobium</taxon>
    </lineage>
</organism>
<evidence type="ECO:0000256" key="4">
    <source>
        <dbReference type="ARBA" id="ARBA00023002"/>
    </source>
</evidence>
<evidence type="ECO:0000256" key="5">
    <source>
        <dbReference type="ARBA" id="ARBA00023004"/>
    </source>
</evidence>
<evidence type="ECO:0000256" key="7">
    <source>
        <dbReference type="SAM" id="Phobius"/>
    </source>
</evidence>
<dbReference type="Pfam" id="PF02754">
    <property type="entry name" value="CCG"/>
    <property type="match status" value="1"/>
</dbReference>
<accession>A0ABV2DMN4</accession>
<keyword evidence="3" id="KW-0813">Transport</keyword>
<dbReference type="Gene3D" id="1.20.950.20">
    <property type="entry name" value="Transmembrane di-heme cytochromes, Chain C"/>
    <property type="match status" value="1"/>
</dbReference>
<dbReference type="Proteomes" id="UP001548832">
    <property type="component" value="Unassembled WGS sequence"/>
</dbReference>
<dbReference type="Gene3D" id="3.40.50.620">
    <property type="entry name" value="HUPs"/>
    <property type="match status" value="1"/>
</dbReference>
<evidence type="ECO:0000313" key="10">
    <source>
        <dbReference type="Proteomes" id="UP001548832"/>
    </source>
</evidence>
<dbReference type="Pfam" id="PF01012">
    <property type="entry name" value="ETF"/>
    <property type="match status" value="1"/>
</dbReference>
<dbReference type="SUPFAM" id="SSF103501">
    <property type="entry name" value="Respiratory nitrate reductase 1 gamma chain"/>
    <property type="match status" value="1"/>
</dbReference>
<keyword evidence="7" id="KW-0472">Membrane</keyword>
<dbReference type="InterPro" id="IPR017900">
    <property type="entry name" value="4Fe4S_Fe_S_CS"/>
</dbReference>
<dbReference type="InterPro" id="IPR009051">
    <property type="entry name" value="Helical_ferredxn"/>
</dbReference>
<name>A0ABV2DMN4_9HYPH</name>
<dbReference type="CDD" id="cd01714">
    <property type="entry name" value="ETF_beta"/>
    <property type="match status" value="1"/>
</dbReference>
<dbReference type="SMART" id="SM00893">
    <property type="entry name" value="ETF"/>
    <property type="match status" value="1"/>
</dbReference>
<keyword evidence="7" id="KW-1133">Transmembrane helix</keyword>
<comment type="caution">
    <text evidence="9">The sequence shown here is derived from an EMBL/GenBank/DDBJ whole genome shotgun (WGS) entry which is preliminary data.</text>
</comment>
<keyword evidence="5" id="KW-0408">Iron</keyword>
<dbReference type="SUPFAM" id="SSF46548">
    <property type="entry name" value="alpha-helical ferredoxin"/>
    <property type="match status" value="1"/>
</dbReference>
<evidence type="ECO:0000259" key="8">
    <source>
        <dbReference type="PROSITE" id="PS51379"/>
    </source>
</evidence>
<feature type="domain" description="4Fe-4S ferredoxin-type" evidence="8">
    <location>
        <begin position="346"/>
        <end position="378"/>
    </location>
</feature>
<dbReference type="SUPFAM" id="SSF52402">
    <property type="entry name" value="Adenine nucleotide alpha hydrolases-like"/>
    <property type="match status" value="1"/>
</dbReference>
<protein>
    <submittedName>
        <fullName evidence="9">Heterodisulfide reductase-related iron-sulfur binding cluster</fullName>
    </submittedName>
</protein>
<gene>
    <name evidence="9" type="ORF">ABVQ20_28735</name>
</gene>
<feature type="transmembrane region" description="Helical" evidence="7">
    <location>
        <begin position="15"/>
        <end position="34"/>
    </location>
</feature>
<dbReference type="PANTHER" id="PTHR43255:SF1">
    <property type="entry name" value="IRON-SULFUR-BINDING OXIDOREDUCTASE FADF-RELATED"/>
    <property type="match status" value="1"/>
</dbReference>
<sequence>METRELFWSLSKLEIAVFYVFGITAIFLFLLGLWHDFAKYRGASGAVGRVRLRPGFLRLVRDLLSHKKVARRDRLAGIAHAAIFWGFVIALMGTTIIFIDHDFVQPIFGFSLWKGDFYLIFSLLLDLGGFALLIGLIAMSWRRWVIQPAKLDYTRPYSNTKALRSVQAGWRWEDRVFILVLMVITISGFLLEGLRLYTDRPAWADWSPIGYTVAGVYAAAGLSPEAANSLRLWGWWSHGILALAFIATIPWYKAKHVIAVLGSLLLRDTAPLKRLPNEPDVSDTVGIARLSDFDLKDMLDFDACTKCGRCHEACPAAASGYPLSPRDLILDLRTANGSAADGQTLVEMVIKEETLWSCMSCGACQEICPVGIEHPSKIVRMRRSLVDQGKIEPLLQTAFTSLGNFGNSFGEPPRKRSAWVDELDFPVKDIRKEPADYLWFVGDYASFDPRNQIVSRTVARLLRVANVDFALLHEGEHSAGNDIRRAGEEGLYSMLAEHNLGQMKNAHPFSRIITTDPHSYNTIRNEYPEFQDVAEIEHYSTALAELLRTGGLKVTKPLNRRVTFHDPCHLGRLNGGYDAPREVLELIGCEIVEMPRNRDNSFCCGAGGGRIWMAGKLGEKPSENRMHEAAALTEIDCFVTCCPKDLNMFEDANKTSDHVGSFTVNDLAELVAEAIELEKLSGDDLPDLVERIVNRSSQIVASAVLELLKDGLSKQWPTLDQVTPRINAQAAPAMMPVDPLAAATSVGDTSSDVGIVSEVAPPPSEPVPKRQVAVKKLRAMDWEQLAPVEAAKLPAYEMPEKSKHKILVAVRHVGVLNEDFEITSDGLGVSSGSFDHKINEWDEAAMEEALLLSEKLGECEIVVVTIGDEGAETSLRKALAMGADRGVRIWDDGLIDADPMTIARGLAGIAEMERPDLILCGVQSADFGHGSTGTILAGILGLPHSASVVGCDWDGASRLTLTRELEGGTQHRFHLSVPAVLTIQTGANQPRYATMRMIKQARQRPIQLVDGASLDDGSRGFVVDHVYKPVTEQATMLPGSVDEVAAFIIEKVKNVGGR</sequence>
<feature type="domain" description="4Fe-4S ferredoxin-type" evidence="8">
    <location>
        <begin position="295"/>
        <end position="324"/>
    </location>
</feature>